<name>A0A318GZB3_9BURK</name>
<accession>A0A318GZB3</accession>
<dbReference type="AlphaFoldDB" id="A0A318GZB3"/>
<evidence type="ECO:0000313" key="1">
    <source>
        <dbReference type="EMBL" id="PXW95488.1"/>
    </source>
</evidence>
<dbReference type="Proteomes" id="UP000247811">
    <property type="component" value="Unassembled WGS sequence"/>
</dbReference>
<dbReference type="RefSeq" id="WP_170130709.1">
    <property type="nucleotide sequence ID" value="NZ_QJJS01000009.1"/>
</dbReference>
<organism evidence="1 2">
    <name type="scientific">Sphaerotilus hippei</name>
    <dbReference type="NCBI Taxonomy" id="744406"/>
    <lineage>
        <taxon>Bacteria</taxon>
        <taxon>Pseudomonadati</taxon>
        <taxon>Pseudomonadota</taxon>
        <taxon>Betaproteobacteria</taxon>
        <taxon>Burkholderiales</taxon>
        <taxon>Sphaerotilaceae</taxon>
        <taxon>Sphaerotilus</taxon>
    </lineage>
</organism>
<dbReference type="EMBL" id="QJJS01000009">
    <property type="protein sequence ID" value="PXW95488.1"/>
    <property type="molecule type" value="Genomic_DNA"/>
</dbReference>
<keyword evidence="2" id="KW-1185">Reference proteome</keyword>
<evidence type="ECO:0000313" key="2">
    <source>
        <dbReference type="Proteomes" id="UP000247811"/>
    </source>
</evidence>
<dbReference type="Gene3D" id="1.10.10.1320">
    <property type="entry name" value="Anti-sigma factor, zinc-finger domain"/>
    <property type="match status" value="1"/>
</dbReference>
<sequence>MNADELHAYADGRLDAARRIAVQAWLAAHPESARQVQDWQAQNQALHQAFDAVLNEPLPLRLIEAARGRSPAQAAPDPAPASASVRPVGAGGVLAAGRARVRASLGAVLRGVRAHAAGPAEHGAAGGRAGGGRPVGAAWVVAALLLGLLGGGSGGYLAGRAGAPAALAGRNGPSLPRDAALAHAVYTPEQRHPVEVDGRQAEHLVAWLSRRLGTRLAAPQLAPLGYELLGGRLLAAGNGPVAQFMYQDAGGARLTLYVRQAPAGEAGPAAAFQHAREGDVDVFYWVEAGFGYALSGRVDRSRLQAVAQVVHHQLADRRTMAP</sequence>
<comment type="caution">
    <text evidence="1">The sequence shown here is derived from an EMBL/GenBank/DDBJ whole genome shotgun (WGS) entry which is preliminary data.</text>
</comment>
<protein>
    <submittedName>
        <fullName evidence="1">Anti-sigma factor RsiW</fullName>
    </submittedName>
</protein>
<dbReference type="InterPro" id="IPR041916">
    <property type="entry name" value="Anti_sigma_zinc_sf"/>
</dbReference>
<proteinExistence type="predicted"/>
<reference evidence="1 2" key="1">
    <citation type="submission" date="2018-05" db="EMBL/GenBank/DDBJ databases">
        <title>Genomic Encyclopedia of Type Strains, Phase IV (KMG-IV): sequencing the most valuable type-strain genomes for metagenomic binning, comparative biology and taxonomic classification.</title>
        <authorList>
            <person name="Goeker M."/>
        </authorList>
    </citation>
    <scope>NUCLEOTIDE SEQUENCE [LARGE SCALE GENOMIC DNA]</scope>
    <source>
        <strain evidence="1 2">DSM 566</strain>
    </source>
</reference>
<gene>
    <name evidence="1" type="ORF">C7444_10957</name>
</gene>